<evidence type="ECO:0000313" key="4">
    <source>
        <dbReference type="Proteomes" id="UP000037069"/>
    </source>
</evidence>
<evidence type="ECO:0000256" key="1">
    <source>
        <dbReference type="SAM" id="SignalP"/>
    </source>
</evidence>
<feature type="signal peptide" evidence="1">
    <location>
        <begin position="1"/>
        <end position="25"/>
    </location>
</feature>
<dbReference type="OrthoDB" id="7357196at2759"/>
<dbReference type="SMART" id="SM00034">
    <property type="entry name" value="CLECT"/>
    <property type="match status" value="1"/>
</dbReference>
<keyword evidence="1" id="KW-0732">Signal</keyword>
<dbReference type="EMBL" id="JRES01001352">
    <property type="protein sequence ID" value="KNC23388.1"/>
    <property type="molecule type" value="Genomic_DNA"/>
</dbReference>
<dbReference type="Proteomes" id="UP000037069">
    <property type="component" value="Unassembled WGS sequence"/>
</dbReference>
<feature type="chain" id="PRO_5005535064" description="C-type lectin domain-containing protein" evidence="1">
    <location>
        <begin position="26"/>
        <end position="168"/>
    </location>
</feature>
<dbReference type="CDD" id="cd00037">
    <property type="entry name" value="CLECT"/>
    <property type="match status" value="1"/>
</dbReference>
<evidence type="ECO:0000313" key="3">
    <source>
        <dbReference type="EMBL" id="KNC23388.1"/>
    </source>
</evidence>
<keyword evidence="4" id="KW-1185">Reference proteome</keyword>
<dbReference type="Gene3D" id="3.10.100.10">
    <property type="entry name" value="Mannose-Binding Protein A, subunit A"/>
    <property type="match status" value="1"/>
</dbReference>
<dbReference type="InterPro" id="IPR050111">
    <property type="entry name" value="C-type_lectin/snaclec_domain"/>
</dbReference>
<accession>A0A0L0BTT3</accession>
<sequence>MALNFKIFALTLSLVLFYVLALASGQTTITTTTIGEKNYRVVTYEKVNWYRAYQLCALAGMQLASIESESEAKALSEFLFANSLLFNNYWLAGNNLANRGEYVWLSSGNRLSYTKWADNQPGTLANRCIRTNAELKWITEPCSNANYYICSSPTVPDCLTGECKLAFE</sequence>
<dbReference type="Pfam" id="PF00059">
    <property type="entry name" value="Lectin_C"/>
    <property type="match status" value="1"/>
</dbReference>
<name>A0A0L0BTT3_LUCCU</name>
<comment type="caution">
    <text evidence="3">The sequence shown here is derived from an EMBL/GenBank/DDBJ whole genome shotgun (WGS) entry which is preliminary data.</text>
</comment>
<proteinExistence type="predicted"/>
<feature type="domain" description="C-type lectin" evidence="2">
    <location>
        <begin position="34"/>
        <end position="151"/>
    </location>
</feature>
<protein>
    <recommendedName>
        <fullName evidence="2">C-type lectin domain-containing protein</fullName>
    </recommendedName>
</protein>
<dbReference type="InterPro" id="IPR016186">
    <property type="entry name" value="C-type_lectin-like/link_sf"/>
</dbReference>
<dbReference type="SUPFAM" id="SSF56436">
    <property type="entry name" value="C-type lectin-like"/>
    <property type="match status" value="1"/>
</dbReference>
<reference evidence="3 4" key="1">
    <citation type="journal article" date="2015" name="Nat. Commun.">
        <title>Lucilia cuprina genome unlocks parasitic fly biology to underpin future interventions.</title>
        <authorList>
            <person name="Anstead C.A."/>
            <person name="Korhonen P.K."/>
            <person name="Young N.D."/>
            <person name="Hall R.S."/>
            <person name="Jex A.R."/>
            <person name="Murali S.C."/>
            <person name="Hughes D.S."/>
            <person name="Lee S.F."/>
            <person name="Perry T."/>
            <person name="Stroehlein A.J."/>
            <person name="Ansell B.R."/>
            <person name="Breugelmans B."/>
            <person name="Hofmann A."/>
            <person name="Qu J."/>
            <person name="Dugan S."/>
            <person name="Lee S.L."/>
            <person name="Chao H."/>
            <person name="Dinh H."/>
            <person name="Han Y."/>
            <person name="Doddapaneni H.V."/>
            <person name="Worley K.C."/>
            <person name="Muzny D.M."/>
            <person name="Ioannidis P."/>
            <person name="Waterhouse R.M."/>
            <person name="Zdobnov E.M."/>
            <person name="James P.J."/>
            <person name="Bagnall N.H."/>
            <person name="Kotze A.C."/>
            <person name="Gibbs R.A."/>
            <person name="Richards S."/>
            <person name="Batterham P."/>
            <person name="Gasser R.B."/>
        </authorList>
    </citation>
    <scope>NUCLEOTIDE SEQUENCE [LARGE SCALE GENOMIC DNA]</scope>
    <source>
        <strain evidence="3 4">LS</strain>
        <tissue evidence="3">Full body</tissue>
    </source>
</reference>
<organism evidence="3 4">
    <name type="scientific">Lucilia cuprina</name>
    <name type="common">Green bottle fly</name>
    <name type="synonym">Australian sheep blowfly</name>
    <dbReference type="NCBI Taxonomy" id="7375"/>
    <lineage>
        <taxon>Eukaryota</taxon>
        <taxon>Metazoa</taxon>
        <taxon>Ecdysozoa</taxon>
        <taxon>Arthropoda</taxon>
        <taxon>Hexapoda</taxon>
        <taxon>Insecta</taxon>
        <taxon>Pterygota</taxon>
        <taxon>Neoptera</taxon>
        <taxon>Endopterygota</taxon>
        <taxon>Diptera</taxon>
        <taxon>Brachycera</taxon>
        <taxon>Muscomorpha</taxon>
        <taxon>Oestroidea</taxon>
        <taxon>Calliphoridae</taxon>
        <taxon>Luciliinae</taxon>
        <taxon>Lucilia</taxon>
    </lineage>
</organism>
<dbReference type="PROSITE" id="PS50041">
    <property type="entry name" value="C_TYPE_LECTIN_2"/>
    <property type="match status" value="1"/>
</dbReference>
<dbReference type="AlphaFoldDB" id="A0A0L0BTT3"/>
<gene>
    <name evidence="3" type="ORF">FF38_00759</name>
</gene>
<dbReference type="InterPro" id="IPR001304">
    <property type="entry name" value="C-type_lectin-like"/>
</dbReference>
<dbReference type="InterPro" id="IPR016187">
    <property type="entry name" value="CTDL_fold"/>
</dbReference>
<dbReference type="OMA" id="LANRCIR"/>
<evidence type="ECO:0000259" key="2">
    <source>
        <dbReference type="PROSITE" id="PS50041"/>
    </source>
</evidence>
<dbReference type="PANTHER" id="PTHR22803">
    <property type="entry name" value="MANNOSE, PHOSPHOLIPASE, LECTIN RECEPTOR RELATED"/>
    <property type="match status" value="1"/>
</dbReference>